<evidence type="ECO:0000256" key="1">
    <source>
        <dbReference type="SAM" id="MobiDB-lite"/>
    </source>
</evidence>
<feature type="region of interest" description="Disordered" evidence="1">
    <location>
        <begin position="55"/>
        <end position="215"/>
    </location>
</feature>
<sequence length="215" mass="23280">MDLRKEWRVPNPFIRQARGRGQGPGDGARLNFSLRRGRRENVQKRTLSGPIEVRAEGSSRRKRPGVFGPPWRPWKVPGGGNGPSASLRAVIQRGVWVDGPKQRGTLDESPRGYGGAGWGPGAQVGAGVERPALSRDPRELARRQVQEDPTGKIKPAKQKDKSVELVSGGLGPGGERWVEYPADGTADSPGCPGAPKTRKRAGRRTAHKRGIVPEE</sequence>
<gene>
    <name evidence="2" type="ORF">NDU88_008124</name>
</gene>
<dbReference type="AlphaFoldDB" id="A0AAV7PR88"/>
<feature type="compositionally biased region" description="Basic and acidic residues" evidence="1">
    <location>
        <begin position="100"/>
        <end position="110"/>
    </location>
</feature>
<feature type="compositionally biased region" description="Gly residues" evidence="1">
    <location>
        <begin position="112"/>
        <end position="124"/>
    </location>
</feature>
<protein>
    <submittedName>
        <fullName evidence="2">Uncharacterized protein</fullName>
    </submittedName>
</protein>
<accession>A0AAV7PR88</accession>
<organism evidence="2 3">
    <name type="scientific">Pleurodeles waltl</name>
    <name type="common">Iberian ribbed newt</name>
    <dbReference type="NCBI Taxonomy" id="8319"/>
    <lineage>
        <taxon>Eukaryota</taxon>
        <taxon>Metazoa</taxon>
        <taxon>Chordata</taxon>
        <taxon>Craniata</taxon>
        <taxon>Vertebrata</taxon>
        <taxon>Euteleostomi</taxon>
        <taxon>Amphibia</taxon>
        <taxon>Batrachia</taxon>
        <taxon>Caudata</taxon>
        <taxon>Salamandroidea</taxon>
        <taxon>Salamandridae</taxon>
        <taxon>Pleurodelinae</taxon>
        <taxon>Pleurodeles</taxon>
    </lineage>
</organism>
<dbReference type="Proteomes" id="UP001066276">
    <property type="component" value="Chromosome 7"/>
</dbReference>
<comment type="caution">
    <text evidence="2">The sequence shown here is derived from an EMBL/GenBank/DDBJ whole genome shotgun (WGS) entry which is preliminary data.</text>
</comment>
<feature type="compositionally biased region" description="Basic and acidic residues" evidence="1">
    <location>
        <begin position="132"/>
        <end position="163"/>
    </location>
</feature>
<keyword evidence="3" id="KW-1185">Reference proteome</keyword>
<dbReference type="EMBL" id="JANPWB010000011">
    <property type="protein sequence ID" value="KAJ1129759.1"/>
    <property type="molecule type" value="Genomic_DNA"/>
</dbReference>
<evidence type="ECO:0000313" key="3">
    <source>
        <dbReference type="Proteomes" id="UP001066276"/>
    </source>
</evidence>
<name>A0AAV7PR88_PLEWA</name>
<feature type="compositionally biased region" description="Basic residues" evidence="1">
    <location>
        <begin position="196"/>
        <end position="215"/>
    </location>
</feature>
<reference evidence="2" key="1">
    <citation type="journal article" date="2022" name="bioRxiv">
        <title>Sequencing and chromosome-scale assembly of the giantPleurodeles waltlgenome.</title>
        <authorList>
            <person name="Brown T."/>
            <person name="Elewa A."/>
            <person name="Iarovenko S."/>
            <person name="Subramanian E."/>
            <person name="Araus A.J."/>
            <person name="Petzold A."/>
            <person name="Susuki M."/>
            <person name="Suzuki K.-i.T."/>
            <person name="Hayashi T."/>
            <person name="Toyoda A."/>
            <person name="Oliveira C."/>
            <person name="Osipova E."/>
            <person name="Leigh N.D."/>
            <person name="Simon A."/>
            <person name="Yun M.H."/>
        </authorList>
    </citation>
    <scope>NUCLEOTIDE SEQUENCE</scope>
    <source>
        <strain evidence="2">20211129_DDA</strain>
        <tissue evidence="2">Liver</tissue>
    </source>
</reference>
<proteinExistence type="predicted"/>
<evidence type="ECO:0000313" key="2">
    <source>
        <dbReference type="EMBL" id="KAJ1129759.1"/>
    </source>
</evidence>